<feature type="compositionally biased region" description="Polar residues" evidence="1">
    <location>
        <begin position="1734"/>
        <end position="1749"/>
    </location>
</feature>
<feature type="region of interest" description="Disordered" evidence="1">
    <location>
        <begin position="1656"/>
        <end position="1800"/>
    </location>
</feature>
<dbReference type="Gene3D" id="1.50.10.10">
    <property type="match status" value="1"/>
</dbReference>
<dbReference type="Pfam" id="PF14702">
    <property type="entry name" value="hGDE_central"/>
    <property type="match status" value="1"/>
</dbReference>
<dbReference type="GO" id="GO:0004134">
    <property type="term" value="F:4-alpha-glucanotransferase activity"/>
    <property type="evidence" value="ECO:0007669"/>
    <property type="project" value="UniProtKB-EC"/>
</dbReference>
<feature type="domain" description="Glycogen debranching enzyme glucanotransferase" evidence="3">
    <location>
        <begin position="108"/>
        <end position="326"/>
    </location>
</feature>
<dbReference type="SUPFAM" id="SSF51445">
    <property type="entry name" value="(Trans)glycosidases"/>
    <property type="match status" value="1"/>
</dbReference>
<dbReference type="InterPro" id="IPR017853">
    <property type="entry name" value="GH"/>
</dbReference>
<dbReference type="SUPFAM" id="SSF48208">
    <property type="entry name" value="Six-hairpin glycosidases"/>
    <property type="match status" value="1"/>
</dbReference>
<keyword evidence="6" id="KW-0378">Hydrolase</keyword>
<evidence type="ECO:0000259" key="5">
    <source>
        <dbReference type="Pfam" id="PF16561"/>
    </source>
</evidence>
<comment type="caution">
    <text evidence="6">The sequence shown here is derived from an EMBL/GenBank/DDBJ whole genome shotgun (WGS) entry which is preliminary data.</text>
</comment>
<dbReference type="InterPro" id="IPR010401">
    <property type="entry name" value="AGL/Gdb1"/>
</dbReference>
<dbReference type="SUPFAM" id="SSF81296">
    <property type="entry name" value="E set domains"/>
    <property type="match status" value="1"/>
</dbReference>
<sequence length="1800" mass="198796">MDWNRASASSLVEFDFSELPSGQSVYRVQYGCELRVRLSGDGSGVEVTGGDGSVLKVGVEESFLFDRCCKVVLNRTGPTRVVETRGDGTELRSVSLIVEAKLGGCLVVEDTSVCSVISQRLGTVDRWEDVLRVVSRQGFNGIHFTPVQVVGESKSSYSIADHLTVSDQIACNWAELDGRIQWLKNDYGIYSLTDIVLNHMANNAPFLRAHPEAGYNQVNAPWLKAAIELDILLRQFTKDIVDDRIGISRYVNNESDIDKICQCFEDRYFNRQFNLREWLTIDVEQTISCFRDSGHDAAAGTPGTRSLKEAVYESVGESRNFVIPSSVTRRYAKSEREAREQIAYVQQALWSEGVVIKNSIMDSMRGTLRYERLQLRKGPIEYTPWNSVVPWYFTPVEAEDGQTYYLAHNGWVMGWGGPKGFIERGSTVYLRRSLIAWSDCVKLNYGTPEQEEPEHSPALWELMRQYAELSATHFHGFRLDNCHTTPLAVAKYVLQAARRVRPELFVFAELFTGSEKADIRFEQELGIDCLVREAIQTTSPGDQAWHAVKYARCQPFGSLDNHLVKLGASGRLGDATTLAKNYDAAPTPQSYRAANMFYDCTHDNETCTQKNRPLDTLACAAIVCASGCSVGSTFGYEMNVKTNPSVIADGVLYGTDYPVYHESAPQKPKTDEESRRSIQQLLRPSAEGNLVVCYDGFANRSVVLMGAFNSWSEGLPMAKVSAACGTVIWTVELPRPADGTAKFVVDGAWRCSEGYPKVYDNHGNENNNICDDRKLFSAGKLAQGGAGLPGGLEVDGSSPRDSNWLARSCGVIEGRRVLNKLHSKLSSFTEIEIQHMGEDMACISRYNPASGEAYHFFVRSAWWMGRDQPDSDYCAVKGKVVGEPLLCAAMDASKLQDGAGAGVVTGLGSRCGTLREVHPPRRSYDATRDVTHVNFSFYPPGSVCVLYAKLARADSEVVAAMEELDGVMESLSLSDVNYLMWSCDPEERDRSAGAAGVYMFPDTRACVYAGVMGAVDALAEARRARASECGSCGIYRNVREGDWLLDYHASRVCRRFGEQPLGRWWARVTAAVKHTRQPATKTHAVEVLFGEVHRRCVRRVLNALRAGKLRRAPLGAALAVAATQVVGEVPSACLDATNRHVVPYSTSAGLPFFTTEYMREWGRDTLLSVAGLSEALQRWDVYRTTLLAYARVLRHGMIPNLLDSSTNPRYNARDAVHFWLCALQRFFYAAPEGSRILDEPVALKYHHSLTYELPFATRTVKDCVRYVLYAHYHGIAFREWNAGERIDSQMTDSGFDVKVYRDPETGFCLGGNRWNCGTWMDKMGSSAKAGNKGHPSSPRDGAPVELTLALYHTLCWVSDIATQLGLSEEEQRQYNEWKDQIRNNFAKCYVVTTEDAVRFPGIAVEGALKDVYGGEQADEDFFLRCNYSVGLALCPRTEILPPGVAKKALEVALERLVDEPDQVGMKTLNKDNYRFRANYDNANDTDDKNVAHGWNYHQGPEWVWPYGCWFEAYWTHADGLSSQEKGAAIRRLTPVARKVRSGPWYSLPEVTDRNGGVCQFGCQAQAWSIATFLSFFNRVLYQEEQAAAQAAAAAANVPVADNVSAAKDSTKQEVLVAKRVMVAEGAEGVPTVTTNGVPAGAVDKSQDTVVNHEKVDTENVQPEQDGAIPCTSGAAGLAVPGEPVGGDMPLKKQTSEASSPVINAADFISDSSSRKDSESSGNYAQVEEVPIDGPNSQVNPVDISQVSQNNDDKTISARTAGESYQDLDEDDIFEDAENSSMEGNKSTDLQNVDTAPFSAC</sequence>
<reference evidence="6" key="1">
    <citation type="submission" date="2013-12" db="EMBL/GenBank/DDBJ databases">
        <authorList>
            <person name="Omoto C.K."/>
            <person name="Sibley D."/>
            <person name="Venepally P."/>
            <person name="Hadjithomas M."/>
            <person name="Karamycheva S."/>
            <person name="Brunk B."/>
            <person name="Roos D."/>
            <person name="Caler E."/>
            <person name="Lorenzi H."/>
        </authorList>
    </citation>
    <scope>NUCLEOTIDE SEQUENCE</scope>
</reference>
<dbReference type="Pfam" id="PF06202">
    <property type="entry name" value="GDE_C"/>
    <property type="match status" value="1"/>
</dbReference>
<evidence type="ECO:0000256" key="1">
    <source>
        <dbReference type="SAM" id="MobiDB-lite"/>
    </source>
</evidence>
<evidence type="ECO:0000313" key="7">
    <source>
        <dbReference type="Proteomes" id="UP000019763"/>
    </source>
</evidence>
<dbReference type="Proteomes" id="UP000019763">
    <property type="component" value="Unassembled WGS sequence"/>
</dbReference>
<dbReference type="Gene3D" id="3.20.20.80">
    <property type="entry name" value="Glycosidases"/>
    <property type="match status" value="2"/>
</dbReference>
<dbReference type="eggNOG" id="KOG3625">
    <property type="taxonomic scope" value="Eukaryota"/>
</dbReference>
<accession>A0A023AYK6</accession>
<dbReference type="EMBL" id="AFNH02001196">
    <property type="protein sequence ID" value="EZG43752.1"/>
    <property type="molecule type" value="Genomic_DNA"/>
</dbReference>
<dbReference type="VEuPathDB" id="CryptoDB:GNI_160390"/>
<dbReference type="Pfam" id="PF14701">
    <property type="entry name" value="hDGE_amylase"/>
    <property type="match status" value="2"/>
</dbReference>
<dbReference type="PANTHER" id="PTHR10569">
    <property type="entry name" value="GLYCOGEN DEBRANCHING ENZYME"/>
    <property type="match status" value="1"/>
</dbReference>
<dbReference type="InterPro" id="IPR012341">
    <property type="entry name" value="6hp_glycosidase-like_sf"/>
</dbReference>
<dbReference type="EC" id="2.4.1.25" evidence="6"/>
<dbReference type="Gene3D" id="2.60.40.10">
    <property type="entry name" value="Immunoglobulins"/>
    <property type="match status" value="1"/>
</dbReference>
<feature type="domain" description="Glycogen debranching enzyme C-terminal" evidence="2">
    <location>
        <begin position="1143"/>
        <end position="1573"/>
    </location>
</feature>
<keyword evidence="6" id="KW-0328">Glycosyltransferase</keyword>
<dbReference type="GO" id="GO:0005980">
    <property type="term" value="P:glycogen catabolic process"/>
    <property type="evidence" value="ECO:0007669"/>
    <property type="project" value="InterPro"/>
</dbReference>
<dbReference type="InterPro" id="IPR032640">
    <property type="entry name" value="AMPK1_CBM"/>
</dbReference>
<dbReference type="InterPro" id="IPR013783">
    <property type="entry name" value="Ig-like_fold"/>
</dbReference>
<feature type="compositionally biased region" description="Acidic residues" evidence="1">
    <location>
        <begin position="1765"/>
        <end position="1777"/>
    </location>
</feature>
<feature type="compositionally biased region" description="Polar residues" evidence="1">
    <location>
        <begin position="1778"/>
        <end position="1793"/>
    </location>
</feature>
<feature type="domain" description="AMP-activated protein kinase glycogen-binding" evidence="5">
    <location>
        <begin position="699"/>
        <end position="769"/>
    </location>
</feature>
<dbReference type="CDD" id="cd02859">
    <property type="entry name" value="E_set_AMPKbeta_like_N"/>
    <property type="match status" value="1"/>
</dbReference>
<keyword evidence="6" id="KW-0808">Transferase</keyword>
<organism evidence="6 7">
    <name type="scientific">Gregarina niphandrodes</name>
    <name type="common">Septate eugregarine</name>
    <dbReference type="NCBI Taxonomy" id="110365"/>
    <lineage>
        <taxon>Eukaryota</taxon>
        <taxon>Sar</taxon>
        <taxon>Alveolata</taxon>
        <taxon>Apicomplexa</taxon>
        <taxon>Conoidasida</taxon>
        <taxon>Gregarinasina</taxon>
        <taxon>Eugregarinorida</taxon>
        <taxon>Gregarinidae</taxon>
        <taxon>Gregarina</taxon>
    </lineage>
</organism>
<dbReference type="InterPro" id="IPR032790">
    <property type="entry name" value="GDE_C"/>
</dbReference>
<feature type="domain" description="Glycogen debranching enzyme glucanotransferase" evidence="3">
    <location>
        <begin position="331"/>
        <end position="505"/>
    </location>
</feature>
<protein>
    <submittedName>
        <fullName evidence="6">Glycogen debranching enzyme</fullName>
        <ecNumber evidence="6">2.4.1.25</ecNumber>
        <ecNumber evidence="6">3.2.1.33</ecNumber>
    </submittedName>
</protein>
<dbReference type="RefSeq" id="XP_011134637.1">
    <property type="nucleotide sequence ID" value="XM_011136335.1"/>
</dbReference>
<dbReference type="InterPro" id="IPR008928">
    <property type="entry name" value="6-hairpin_glycosidase_sf"/>
</dbReference>
<keyword evidence="6" id="KW-0326">Glycosidase</keyword>
<dbReference type="OMA" id="YEEGHVH"/>
<feature type="domain" description="Glycogen debranching enzyme central" evidence="4">
    <location>
        <begin position="810"/>
        <end position="1051"/>
    </location>
</feature>
<evidence type="ECO:0000259" key="3">
    <source>
        <dbReference type="Pfam" id="PF14701"/>
    </source>
</evidence>
<dbReference type="InterPro" id="IPR014756">
    <property type="entry name" value="Ig_E-set"/>
</dbReference>
<proteinExistence type="predicted"/>
<evidence type="ECO:0000259" key="2">
    <source>
        <dbReference type="Pfam" id="PF06202"/>
    </source>
</evidence>
<dbReference type="OrthoDB" id="10248904at2759"/>
<name>A0A023AYK6_GRENI</name>
<dbReference type="PANTHER" id="PTHR10569:SF2">
    <property type="entry name" value="GLYCOGEN DEBRANCHING ENZYME"/>
    <property type="match status" value="1"/>
</dbReference>
<dbReference type="Pfam" id="PF16561">
    <property type="entry name" value="AMPK1_CBM"/>
    <property type="match status" value="1"/>
</dbReference>
<dbReference type="GeneID" id="22915556"/>
<dbReference type="EC" id="3.2.1.33" evidence="6"/>
<keyword evidence="7" id="KW-1185">Reference proteome</keyword>
<dbReference type="GO" id="GO:0004135">
    <property type="term" value="F:amylo-alpha-1,6-glucosidase activity"/>
    <property type="evidence" value="ECO:0007669"/>
    <property type="project" value="UniProtKB-EC"/>
</dbReference>
<dbReference type="InterPro" id="IPR032792">
    <property type="entry name" value="AGL_glucanoTrfase"/>
</dbReference>
<evidence type="ECO:0000313" key="6">
    <source>
        <dbReference type="EMBL" id="EZG43752.1"/>
    </source>
</evidence>
<evidence type="ECO:0000259" key="4">
    <source>
        <dbReference type="Pfam" id="PF14702"/>
    </source>
</evidence>
<dbReference type="InterPro" id="IPR032788">
    <property type="entry name" value="AGL_central"/>
</dbReference>
<gene>
    <name evidence="6" type="ORF">GNI_160390</name>
</gene>